<evidence type="ECO:0000256" key="3">
    <source>
        <dbReference type="SAM" id="MobiDB-lite"/>
    </source>
</evidence>
<dbReference type="InterPro" id="IPR017853">
    <property type="entry name" value="GH"/>
</dbReference>
<dbReference type="Proteomes" id="UP000322873">
    <property type="component" value="Unassembled WGS sequence"/>
</dbReference>
<dbReference type="AlphaFoldDB" id="A0A5M9JNM5"/>
<dbReference type="InterPro" id="IPR036047">
    <property type="entry name" value="F-box-like_dom_sf"/>
</dbReference>
<evidence type="ECO:0000313" key="6">
    <source>
        <dbReference type="Proteomes" id="UP000322873"/>
    </source>
</evidence>
<dbReference type="EMBL" id="VICG01000007">
    <property type="protein sequence ID" value="KAA8570013.1"/>
    <property type="molecule type" value="Genomic_DNA"/>
</dbReference>
<dbReference type="InterPro" id="IPR001810">
    <property type="entry name" value="F-box_dom"/>
</dbReference>
<feature type="region of interest" description="Disordered" evidence="3">
    <location>
        <begin position="950"/>
        <end position="969"/>
    </location>
</feature>
<reference evidence="5 6" key="1">
    <citation type="submission" date="2019-06" db="EMBL/GenBank/DDBJ databases">
        <title>Genome Sequence of the Brown Rot Fungal Pathogen Monilinia fructicola.</title>
        <authorList>
            <person name="De Miccolis Angelini R.M."/>
            <person name="Landi L."/>
            <person name="Abate D."/>
            <person name="Pollastro S."/>
            <person name="Romanazzi G."/>
            <person name="Faretra F."/>
        </authorList>
    </citation>
    <scope>NUCLEOTIDE SEQUENCE [LARGE SCALE GENOMIC DNA]</scope>
    <source>
        <strain evidence="5 6">Mfrc123</strain>
    </source>
</reference>
<gene>
    <name evidence="5" type="ORF">EYC84_002351</name>
</gene>
<dbReference type="InterPro" id="IPR008811">
    <property type="entry name" value="Glycosyl_hydrolases_36"/>
</dbReference>
<evidence type="ECO:0000313" key="5">
    <source>
        <dbReference type="EMBL" id="KAA8570013.1"/>
    </source>
</evidence>
<evidence type="ECO:0000256" key="2">
    <source>
        <dbReference type="ARBA" id="ARBA00023277"/>
    </source>
</evidence>
<evidence type="ECO:0000256" key="1">
    <source>
        <dbReference type="ARBA" id="ARBA00007240"/>
    </source>
</evidence>
<feature type="domain" description="F-box" evidence="4">
    <location>
        <begin position="73"/>
        <end position="111"/>
    </location>
</feature>
<protein>
    <recommendedName>
        <fullName evidence="4">F-box domain-containing protein</fullName>
    </recommendedName>
</protein>
<dbReference type="VEuPathDB" id="FungiDB:MFRU_005g01740"/>
<dbReference type="Pfam" id="PF00646">
    <property type="entry name" value="F-box"/>
    <property type="match status" value="1"/>
</dbReference>
<accession>A0A5M9JNM5</accession>
<evidence type="ECO:0000259" key="4">
    <source>
        <dbReference type="Pfam" id="PF00646"/>
    </source>
</evidence>
<dbReference type="CDD" id="cd09917">
    <property type="entry name" value="F-box_SF"/>
    <property type="match status" value="1"/>
</dbReference>
<keyword evidence="6" id="KW-1185">Reference proteome</keyword>
<comment type="caution">
    <text evidence="5">The sequence shown here is derived from an EMBL/GenBank/DDBJ whole genome shotgun (WGS) entry which is preliminary data.</text>
</comment>
<dbReference type="Pfam" id="PF05691">
    <property type="entry name" value="Raffinose_syn"/>
    <property type="match status" value="1"/>
</dbReference>
<dbReference type="PANTHER" id="PTHR31268">
    <property type="match status" value="1"/>
</dbReference>
<dbReference type="VEuPathDB" id="FungiDB:MFRU_005g01750"/>
<comment type="similarity">
    <text evidence="1">Belongs to the glycosyl hydrolases 36 family.</text>
</comment>
<sequence length="1242" mass="139610">MASKLLMDLKKQEATDVESGEEFFDLEIASNPKHVEVDDHVLQSRRLLSVSNKHSRSKNLGEITKNENQTTTIDDLPPEIIKNIFGTLSPCMIACLGLTCGRLYAICKSHHPMPFSLTLHVDRPYHPADNPQFCNPMYCIYYPPGTDIFVPKFTRPERLRFRRSLSSNFIPDAWYPRHNGHLGDLIETWEGLRYYRKTWLNVREGPNSSIVKYISLSVYNSSNENCKAKLALQDRFSDFYRKEPSRAQVLIAYQEYIRRFEEKESILPNPHQMAPQDWLLQAKEIILGDRLNHGSKGRWAKFWANYLVGKNCQTTVISADQVDVTVALRPQDVEDTDWEVALWHDSTQDMSWEQLDLAQLHNGIPILTEDARSPAFFFSNTLKRSSIKEGVIHYTIKYRKIGQSAWNWVNDNPSPVGDAEIIFQKPLPLIPLPAIEEYISNLSEYLTVKYQGTHEVSELPIWTLTYSIAATNASATEPSVQRINMGFPMDFTRYFALVKRMNFWLIPRHGKCRFELGEDDCQFYSGNVESRKEEAILLSFLRYDGTHFVMLALSMDGIVTTLTSGKDGSIVMTAKNENEQERKGTVICAVGKSVEDGIAATMDHAKRLVRESLKPGSILDEMNDHQQDVPELKRKKDFHDGLVYCTWNSLGPTLTSTTLFSALDDLTASSIYPSTIMIDDGWQSITSFGSETFPTQHRWSRFEASSTSFPEGLTNLSLRIRKSYPWIKNIGVWHGIFGYWGGIDPESEIGQRYKLRWVEIDNHHRSGMWVVDACDVRRFYDDFYSFLISSGINAIKLDTQGLLADLKNAKDRRELIATYQDAIHKSLAYHFEDRVISCMSQYPSNIFSPQILLSSSNHGPGRIAMRNSDDFWPDEISSHPWHVHANSHTAHLTTHLENIIPDWDMFQTASSSSSYPSYHAAARALSGSLLSLTDAPGYHDTRLLSQLTCPPFQIPRSPTSKTPPRTPPRVLRVNPAKSTHVYSSSSDHRMLILRTSTIDTGIPILGFFNPHPSKSITEIISLEDFPPPPPPSSPPNAAPKSIIRAAPARALSAPARKILLALPPHGHQILTAHPLHLHPLAPPPLDIALLGLTNQAVSTAPITSLRPRLSATRTSLNATLQIKGTGLLAFYVATPRTGPGPGRRPAVSTLRIAGRDLSRFVRGEGSVRTEACGSTGCPSQDGYVISIDLGVVMDLRWRELVDMDVDVDVDLDLDMDMDINGRDEMSGEDGGEDVLVEVGIIV</sequence>
<dbReference type="PANTHER" id="PTHR31268:SF32">
    <property type="entry name" value="GALACTINOL--SUCROSE GALACTOSYLTRANSFERASE 2-RELATED"/>
    <property type="match status" value="1"/>
</dbReference>
<name>A0A5M9JNM5_MONFR</name>
<dbReference type="SUPFAM" id="SSF51445">
    <property type="entry name" value="(Trans)glycosidases"/>
    <property type="match status" value="1"/>
</dbReference>
<proteinExistence type="inferred from homology"/>
<organism evidence="5 6">
    <name type="scientific">Monilinia fructicola</name>
    <name type="common">Brown rot fungus</name>
    <name type="synonym">Ciboria fructicola</name>
    <dbReference type="NCBI Taxonomy" id="38448"/>
    <lineage>
        <taxon>Eukaryota</taxon>
        <taxon>Fungi</taxon>
        <taxon>Dikarya</taxon>
        <taxon>Ascomycota</taxon>
        <taxon>Pezizomycotina</taxon>
        <taxon>Leotiomycetes</taxon>
        <taxon>Helotiales</taxon>
        <taxon>Sclerotiniaceae</taxon>
        <taxon>Monilinia</taxon>
    </lineage>
</organism>
<keyword evidence="2" id="KW-0119">Carbohydrate metabolism</keyword>
<dbReference type="SUPFAM" id="SSF81383">
    <property type="entry name" value="F-box domain"/>
    <property type="match status" value="1"/>
</dbReference>